<feature type="compositionally biased region" description="Basic and acidic residues" evidence="1">
    <location>
        <begin position="1"/>
        <end position="19"/>
    </location>
</feature>
<dbReference type="EMBL" id="KI394961">
    <property type="protein sequence ID" value="ERN00062.1"/>
    <property type="molecule type" value="Genomic_DNA"/>
</dbReference>
<feature type="region of interest" description="Disordered" evidence="1">
    <location>
        <begin position="1"/>
        <end position="33"/>
    </location>
</feature>
<dbReference type="Gramene" id="ERN00062">
    <property type="protein sequence ID" value="ERN00062"/>
    <property type="gene ID" value="AMTR_s00105p00098790"/>
</dbReference>
<sequence length="69" mass="7666">MKKKESDKATLLTKRKDGLGQHNPSANINGAQNRWSRVVTTEDQGIRVLVTIQMASKPFSEKIGQNGEQ</sequence>
<accession>W1NSH3</accession>
<protein>
    <submittedName>
        <fullName evidence="2">Uncharacterized protein</fullName>
    </submittedName>
</protein>
<reference evidence="3" key="1">
    <citation type="journal article" date="2013" name="Science">
        <title>The Amborella genome and the evolution of flowering plants.</title>
        <authorList>
            <consortium name="Amborella Genome Project"/>
        </authorList>
    </citation>
    <scope>NUCLEOTIDE SEQUENCE [LARGE SCALE GENOMIC DNA]</scope>
</reference>
<dbReference type="Proteomes" id="UP000017836">
    <property type="component" value="Unassembled WGS sequence"/>
</dbReference>
<evidence type="ECO:0000313" key="3">
    <source>
        <dbReference type="Proteomes" id="UP000017836"/>
    </source>
</evidence>
<name>W1NSH3_AMBTC</name>
<gene>
    <name evidence="2" type="ORF">AMTR_s00105p00098790</name>
</gene>
<evidence type="ECO:0000313" key="2">
    <source>
        <dbReference type="EMBL" id="ERN00062.1"/>
    </source>
</evidence>
<dbReference type="HOGENOM" id="CLU_2779259_0_0_1"/>
<keyword evidence="3" id="KW-1185">Reference proteome</keyword>
<organism evidence="2 3">
    <name type="scientific">Amborella trichopoda</name>
    <dbReference type="NCBI Taxonomy" id="13333"/>
    <lineage>
        <taxon>Eukaryota</taxon>
        <taxon>Viridiplantae</taxon>
        <taxon>Streptophyta</taxon>
        <taxon>Embryophyta</taxon>
        <taxon>Tracheophyta</taxon>
        <taxon>Spermatophyta</taxon>
        <taxon>Magnoliopsida</taxon>
        <taxon>Amborellales</taxon>
        <taxon>Amborellaceae</taxon>
        <taxon>Amborella</taxon>
    </lineage>
</organism>
<feature type="compositionally biased region" description="Polar residues" evidence="1">
    <location>
        <begin position="22"/>
        <end position="33"/>
    </location>
</feature>
<proteinExistence type="predicted"/>
<dbReference type="AlphaFoldDB" id="W1NSH3"/>
<evidence type="ECO:0000256" key="1">
    <source>
        <dbReference type="SAM" id="MobiDB-lite"/>
    </source>
</evidence>